<dbReference type="GeneTree" id="ENSGT00940000157800"/>
<feature type="domain" description="Helicase ATP-binding" evidence="23">
    <location>
        <begin position="27"/>
        <end position="201"/>
    </location>
</feature>
<dbReference type="GO" id="GO:0003677">
    <property type="term" value="F:DNA binding"/>
    <property type="evidence" value="ECO:0007669"/>
    <property type="project" value="UniProtKB-KW"/>
</dbReference>
<comment type="catalytic activity">
    <reaction evidence="19 21">
        <text>Couples ATP hydrolysis with the unwinding of duplex DNA by translocating in the 3'-5' direction.</text>
        <dbReference type="EC" id="5.6.2.4"/>
    </reaction>
</comment>
<evidence type="ECO:0000256" key="15">
    <source>
        <dbReference type="ARBA" id="ARBA00023204"/>
    </source>
</evidence>
<comment type="subcellular location">
    <subcellularLocation>
        <location evidence="2">Nucleus</location>
        <location evidence="2">Nucleoplasm</location>
    </subcellularLocation>
</comment>
<dbReference type="GO" id="GO:0006260">
    <property type="term" value="P:DNA replication"/>
    <property type="evidence" value="ECO:0007669"/>
    <property type="project" value="UniProtKB-KW"/>
</dbReference>
<keyword evidence="16" id="KW-0413">Isomerase</keyword>
<dbReference type="RefSeq" id="XP_023692755.1">
    <property type="nucleotide sequence ID" value="XM_023836987.2"/>
</dbReference>
<keyword evidence="5" id="KW-0132">Cell division</keyword>
<dbReference type="GeneID" id="111856774"/>
<comment type="cofactor">
    <cofactor evidence="1">
        <name>Zn(2+)</name>
        <dbReference type="ChEBI" id="CHEBI:29105"/>
    </cofactor>
</comment>
<evidence type="ECO:0000256" key="13">
    <source>
        <dbReference type="ARBA" id="ARBA00022840"/>
    </source>
</evidence>
<dbReference type="EC" id="5.6.2.4" evidence="21"/>
<keyword evidence="12" id="KW-0862">Zinc</keyword>
<dbReference type="InterPro" id="IPR013257">
    <property type="entry name" value="SRI"/>
</dbReference>
<keyword evidence="26" id="KW-1185">Reference proteome</keyword>
<organism evidence="25 26">
    <name type="scientific">Paramormyrops kingsleyae</name>
    <dbReference type="NCBI Taxonomy" id="1676925"/>
    <lineage>
        <taxon>Eukaryota</taxon>
        <taxon>Metazoa</taxon>
        <taxon>Chordata</taxon>
        <taxon>Craniata</taxon>
        <taxon>Vertebrata</taxon>
        <taxon>Euteleostomi</taxon>
        <taxon>Actinopterygii</taxon>
        <taxon>Neopterygii</taxon>
        <taxon>Teleostei</taxon>
        <taxon>Osteoglossocephala</taxon>
        <taxon>Osteoglossomorpha</taxon>
        <taxon>Osteoglossiformes</taxon>
        <taxon>Mormyridae</taxon>
        <taxon>Paramormyrops</taxon>
    </lineage>
</organism>
<protein>
    <recommendedName>
        <fullName evidence="21">ATP-dependent DNA helicase</fullName>
        <ecNumber evidence="21">5.6.2.4</ecNumber>
    </recommendedName>
</protein>
<evidence type="ECO:0000256" key="3">
    <source>
        <dbReference type="ARBA" id="ARBA00005446"/>
    </source>
</evidence>
<dbReference type="GO" id="GO:0016887">
    <property type="term" value="F:ATP hydrolysis activity"/>
    <property type="evidence" value="ECO:0007669"/>
    <property type="project" value="RHEA"/>
</dbReference>
<dbReference type="GO" id="GO:0045950">
    <property type="term" value="P:negative regulation of mitotic recombination"/>
    <property type="evidence" value="ECO:0007669"/>
    <property type="project" value="Ensembl"/>
</dbReference>
<dbReference type="InterPro" id="IPR014001">
    <property type="entry name" value="Helicase_ATP-bd"/>
</dbReference>
<evidence type="ECO:0000259" key="23">
    <source>
        <dbReference type="PROSITE" id="PS51192"/>
    </source>
</evidence>
<evidence type="ECO:0000256" key="22">
    <source>
        <dbReference type="SAM" id="MobiDB-lite"/>
    </source>
</evidence>
<dbReference type="Proteomes" id="UP000261540">
    <property type="component" value="Unplaced"/>
</dbReference>
<keyword evidence="14" id="KW-0238">DNA-binding</keyword>
<dbReference type="PANTHER" id="PTHR13710">
    <property type="entry name" value="DNA HELICASE RECQ FAMILY MEMBER"/>
    <property type="match status" value="1"/>
</dbReference>
<dbReference type="InterPro" id="IPR032284">
    <property type="entry name" value="RecQ_Zn-bd"/>
</dbReference>
<dbReference type="InterPro" id="IPR001650">
    <property type="entry name" value="Helicase_C-like"/>
</dbReference>
<dbReference type="InterPro" id="IPR011545">
    <property type="entry name" value="DEAD/DEAH_box_helicase_dom"/>
</dbReference>
<evidence type="ECO:0000256" key="20">
    <source>
        <dbReference type="ARBA" id="ARBA00049360"/>
    </source>
</evidence>
<keyword evidence="17 21" id="KW-0539">Nucleus</keyword>
<keyword evidence="7" id="KW-0479">Metal-binding</keyword>
<evidence type="ECO:0000256" key="11">
    <source>
        <dbReference type="ARBA" id="ARBA00022806"/>
    </source>
</evidence>
<dbReference type="InterPro" id="IPR010716">
    <property type="entry name" value="RECQ5"/>
</dbReference>
<evidence type="ECO:0000256" key="2">
    <source>
        <dbReference type="ARBA" id="ARBA00004642"/>
    </source>
</evidence>
<dbReference type="Pfam" id="PF16124">
    <property type="entry name" value="RecQ_Zn_bind"/>
    <property type="match status" value="1"/>
</dbReference>
<dbReference type="SMART" id="SM00487">
    <property type="entry name" value="DEXDc"/>
    <property type="match status" value="1"/>
</dbReference>
<dbReference type="NCBIfam" id="TIGR00614">
    <property type="entry name" value="recQ_fam"/>
    <property type="match status" value="1"/>
</dbReference>
<dbReference type="GO" id="GO:0005694">
    <property type="term" value="C:chromosome"/>
    <property type="evidence" value="ECO:0007669"/>
    <property type="project" value="InterPro"/>
</dbReference>
<keyword evidence="15" id="KW-0234">DNA repair</keyword>
<dbReference type="InterPro" id="IPR004589">
    <property type="entry name" value="DNA_helicase_ATP-dep_RecQ"/>
</dbReference>
<feature type="compositionally biased region" description="Polar residues" evidence="22">
    <location>
        <begin position="715"/>
        <end position="732"/>
    </location>
</feature>
<dbReference type="FunFam" id="3.40.50.300:FF:000444">
    <property type="entry name" value="ATP-dependent DNA helicase"/>
    <property type="match status" value="1"/>
</dbReference>
<comment type="catalytic activity">
    <reaction evidence="20 21">
        <text>ATP + H2O = ADP + phosphate + H(+)</text>
        <dbReference type="Rhea" id="RHEA:13065"/>
        <dbReference type="ChEBI" id="CHEBI:15377"/>
        <dbReference type="ChEBI" id="CHEBI:15378"/>
        <dbReference type="ChEBI" id="CHEBI:30616"/>
        <dbReference type="ChEBI" id="CHEBI:43474"/>
        <dbReference type="ChEBI" id="CHEBI:456216"/>
    </reaction>
</comment>
<dbReference type="GO" id="GO:0043138">
    <property type="term" value="F:3'-5' DNA helicase activity"/>
    <property type="evidence" value="ECO:0007669"/>
    <property type="project" value="UniProtKB-EC"/>
</dbReference>
<dbReference type="GO" id="GO:0051301">
    <property type="term" value="P:cell division"/>
    <property type="evidence" value="ECO:0007669"/>
    <property type="project" value="UniProtKB-KW"/>
</dbReference>
<dbReference type="Ensembl" id="ENSPKIT00000031308.1">
    <property type="protein sequence ID" value="ENSPKIP00000007259.1"/>
    <property type="gene ID" value="ENSPKIG00000023225.1"/>
</dbReference>
<keyword evidence="13 21" id="KW-0067">ATP-binding</keyword>
<dbReference type="Pfam" id="PF08236">
    <property type="entry name" value="SRI"/>
    <property type="match status" value="1"/>
</dbReference>
<feature type="region of interest" description="Disordered" evidence="22">
    <location>
        <begin position="967"/>
        <end position="997"/>
    </location>
</feature>
<proteinExistence type="inferred from homology"/>
<dbReference type="Pfam" id="PF00270">
    <property type="entry name" value="DEAD"/>
    <property type="match status" value="1"/>
</dbReference>
<feature type="compositionally biased region" description="Basic and acidic residues" evidence="22">
    <location>
        <begin position="789"/>
        <end position="806"/>
    </location>
</feature>
<dbReference type="PANTHER" id="PTHR13710:SF152">
    <property type="entry name" value="ATP-DEPENDENT DNA HELICASE Q5"/>
    <property type="match status" value="1"/>
</dbReference>
<accession>A0A3B3QN37</accession>
<keyword evidence="4" id="KW-0597">Phosphoprotein</keyword>
<evidence type="ECO:0000313" key="25">
    <source>
        <dbReference type="Ensembl" id="ENSPKIP00000007259.1"/>
    </source>
</evidence>
<evidence type="ECO:0000256" key="17">
    <source>
        <dbReference type="ARBA" id="ARBA00023242"/>
    </source>
</evidence>
<evidence type="ECO:0000256" key="21">
    <source>
        <dbReference type="RuleBase" id="RU364117"/>
    </source>
</evidence>
<comment type="similarity">
    <text evidence="3 21">Belongs to the helicase family. RecQ subfamily.</text>
</comment>
<dbReference type="Pfam" id="PF06959">
    <property type="entry name" value="RecQ5"/>
    <property type="match status" value="1"/>
</dbReference>
<dbReference type="PROSITE" id="PS51194">
    <property type="entry name" value="HELICASE_CTER"/>
    <property type="match status" value="1"/>
</dbReference>
<dbReference type="Gene3D" id="6.10.250.3140">
    <property type="match status" value="1"/>
</dbReference>
<evidence type="ECO:0000256" key="16">
    <source>
        <dbReference type="ARBA" id="ARBA00023235"/>
    </source>
</evidence>
<dbReference type="GO" id="GO:0005654">
    <property type="term" value="C:nucleoplasm"/>
    <property type="evidence" value="ECO:0007669"/>
    <property type="project" value="UniProtKB-SubCell"/>
</dbReference>
<keyword evidence="18" id="KW-0131">Cell cycle</keyword>
<evidence type="ECO:0000256" key="18">
    <source>
        <dbReference type="ARBA" id="ARBA00023306"/>
    </source>
</evidence>
<dbReference type="FunFam" id="3.40.50.300:FF:000614">
    <property type="entry name" value="ATP-dependent DNA helicase"/>
    <property type="match status" value="1"/>
</dbReference>
<dbReference type="GO" id="GO:0005524">
    <property type="term" value="F:ATP binding"/>
    <property type="evidence" value="ECO:0007669"/>
    <property type="project" value="UniProtKB-KW"/>
</dbReference>
<dbReference type="Gene3D" id="6.10.250.2460">
    <property type="match status" value="1"/>
</dbReference>
<keyword evidence="10 21" id="KW-0378">Hydrolase</keyword>
<dbReference type="AlphaFoldDB" id="A0A3B3QN37"/>
<evidence type="ECO:0000313" key="26">
    <source>
        <dbReference type="Proteomes" id="UP000261540"/>
    </source>
</evidence>
<feature type="region of interest" description="Disordered" evidence="22">
    <location>
        <begin position="771"/>
        <end position="868"/>
    </location>
</feature>
<evidence type="ECO:0000259" key="24">
    <source>
        <dbReference type="PROSITE" id="PS51194"/>
    </source>
</evidence>
<dbReference type="PROSITE" id="PS51192">
    <property type="entry name" value="HELICASE_ATP_BIND_1"/>
    <property type="match status" value="1"/>
</dbReference>
<keyword evidence="6" id="KW-0235">DNA replication</keyword>
<dbReference type="GO" id="GO:0006355">
    <property type="term" value="P:regulation of DNA-templated transcription"/>
    <property type="evidence" value="ECO:0007669"/>
    <property type="project" value="InterPro"/>
</dbReference>
<keyword evidence="9" id="KW-0227">DNA damage</keyword>
<evidence type="ECO:0000256" key="8">
    <source>
        <dbReference type="ARBA" id="ARBA00022741"/>
    </source>
</evidence>
<dbReference type="Pfam" id="PF00271">
    <property type="entry name" value="Helicase_C"/>
    <property type="match status" value="1"/>
</dbReference>
<reference evidence="25" key="1">
    <citation type="submission" date="2025-08" db="UniProtKB">
        <authorList>
            <consortium name="Ensembl"/>
        </authorList>
    </citation>
    <scope>IDENTIFICATION</scope>
</reference>
<evidence type="ECO:0000256" key="4">
    <source>
        <dbReference type="ARBA" id="ARBA00022553"/>
    </source>
</evidence>
<evidence type="ECO:0000256" key="9">
    <source>
        <dbReference type="ARBA" id="ARBA00022763"/>
    </source>
</evidence>
<dbReference type="SUPFAM" id="SSF52540">
    <property type="entry name" value="P-loop containing nucleoside triphosphate hydrolases"/>
    <property type="match status" value="1"/>
</dbReference>
<dbReference type="STRING" id="1676925.ENSPKIP00000007259"/>
<feature type="region of interest" description="Disordered" evidence="22">
    <location>
        <begin position="690"/>
        <end position="746"/>
    </location>
</feature>
<dbReference type="Gene3D" id="3.40.50.300">
    <property type="entry name" value="P-loop containing nucleotide triphosphate hydrolases"/>
    <property type="match status" value="2"/>
</dbReference>
<evidence type="ECO:0000256" key="6">
    <source>
        <dbReference type="ARBA" id="ARBA00022705"/>
    </source>
</evidence>
<sequence length="997" mass="109052">MAALRRALKTHFGHEKFRSQQQEDAVKAIVKGDRDVFVCMPTGAGKSLCYQLPAVLAPGITLVISPLIALIQDQVDQLQSRNIPACSINSKLPAHERGTILADLQSESPRLKLLYVTPEMLSSASFQPCLASLASRSLVSYLAVDEAHCVSQWGHDFRPDYLKLGEVRGRLPGVPCVALTATAPARVRQDICRALRLRSPLSFATPVFRSNLRYDVVYRELLDDHYANLHAFILEALGGAAAAKGCGIVYCRTRDACEEVAYRLTLLGVLAKPYHAGLKTGDRTEAQNSWMQGKVAVIVATISFGMGIDKADVRFVAHWNLAKSLASYYQESGRAGRDGLPSSCRVYYSPRDRDQISFLIRKEISRIQEKRGSEKEHDKAAMTDFEAMVAFCEQEGCRHATISKYFGDQKPDCAGACDFCRDPKAVRAQLEAAGRLSTTIGGAQGSEPRGPFGFDPELYAGGRKGYGFERYDEESWSAPEDDSEKRRKEFGDFFRRQMSMRKVADVSKETFVPPDPDCPLREANSQRIPRLTVKTREHCLSLLESAFRNQQGAADPATSSDFQTLAMDLEHDIFKSSKSANLYRAAVLKRVSEMRKGVEGEKSAPGEVVEEPSCLFDEGGVQTDLKETPPSVSSLPSEEAVGFTSASQIYSLKRKRVGAGLRGSSNPLLVASELLGGPKLNHLVMVGTSKGEGGELQAPTPEGPVRSAGGGEGGSRTSCTDASPSKTTNLLASPTKRGCKAPSKKHLKLAEAARQLRPISQFFRPVVGYKDQNAESSTGGEMGPQPHDQNQHPHPDFPTPEHHPQEDPEPASEPPSDDKPVGGTLDGKPSEKFSEESELAVTAYPREDDRRPPQAKRSRRQQDGGKRVTFNLEVQQSRIRLDAEVPPQKAQKGVSLKEAADIVVRCLDPLYAQGKFATKDLFKAFARFLSHLLTKGKRRGRSQVKGDVERLIGQLFSTVQRCESEADWQHLGGSGRAGGEMDQGSRGGDSECLSAPS</sequence>
<evidence type="ECO:0000256" key="19">
    <source>
        <dbReference type="ARBA" id="ARBA00034617"/>
    </source>
</evidence>
<dbReference type="GO" id="GO:0046872">
    <property type="term" value="F:metal ion binding"/>
    <property type="evidence" value="ECO:0007669"/>
    <property type="project" value="UniProtKB-KW"/>
</dbReference>
<dbReference type="CDD" id="cd18794">
    <property type="entry name" value="SF2_C_RecQ"/>
    <property type="match status" value="1"/>
</dbReference>
<dbReference type="GO" id="GO:0005737">
    <property type="term" value="C:cytoplasm"/>
    <property type="evidence" value="ECO:0007669"/>
    <property type="project" value="TreeGrafter"/>
</dbReference>
<feature type="domain" description="Helicase C-terminal" evidence="24">
    <location>
        <begin position="221"/>
        <end position="386"/>
    </location>
</feature>
<evidence type="ECO:0000256" key="10">
    <source>
        <dbReference type="ARBA" id="ARBA00022801"/>
    </source>
</evidence>
<evidence type="ECO:0000256" key="7">
    <source>
        <dbReference type="ARBA" id="ARBA00022723"/>
    </source>
</evidence>
<keyword evidence="8 21" id="KW-0547">Nucleotide-binding</keyword>
<dbReference type="InterPro" id="IPR027417">
    <property type="entry name" value="P-loop_NTPase"/>
</dbReference>
<evidence type="ECO:0000256" key="1">
    <source>
        <dbReference type="ARBA" id="ARBA00001947"/>
    </source>
</evidence>
<feature type="compositionally biased region" description="Basic residues" evidence="22">
    <location>
        <begin position="737"/>
        <end position="746"/>
    </location>
</feature>
<keyword evidence="11 21" id="KW-0347">Helicase</keyword>
<reference evidence="25" key="2">
    <citation type="submission" date="2025-09" db="UniProtKB">
        <authorList>
            <consortium name="Ensembl"/>
        </authorList>
    </citation>
    <scope>IDENTIFICATION</scope>
</reference>
<dbReference type="GO" id="GO:0009378">
    <property type="term" value="F:four-way junction helicase activity"/>
    <property type="evidence" value="ECO:0007669"/>
    <property type="project" value="TreeGrafter"/>
</dbReference>
<dbReference type="GO" id="GO:0000724">
    <property type="term" value="P:double-strand break repair via homologous recombination"/>
    <property type="evidence" value="ECO:0007669"/>
    <property type="project" value="TreeGrafter"/>
</dbReference>
<dbReference type="SMART" id="SM00490">
    <property type="entry name" value="HELICc"/>
    <property type="match status" value="1"/>
</dbReference>
<evidence type="ECO:0000256" key="5">
    <source>
        <dbReference type="ARBA" id="ARBA00022618"/>
    </source>
</evidence>
<evidence type="ECO:0000256" key="12">
    <source>
        <dbReference type="ARBA" id="ARBA00022833"/>
    </source>
</evidence>
<name>A0A3B3QN37_9TELE</name>
<evidence type="ECO:0000256" key="14">
    <source>
        <dbReference type="ARBA" id="ARBA00023125"/>
    </source>
</evidence>